<protein>
    <submittedName>
        <fullName evidence="1">Excisionase</fullName>
    </submittedName>
</protein>
<dbReference type="Proteomes" id="UP000780690">
    <property type="component" value="Unassembled WGS sequence"/>
</dbReference>
<sequence length="77" mass="8894">MENVIQIVPNKWVTEKLLIALTGLKPGTIERARKKAWLMGREYKHISPENEPRHNSECMYNRKAIDAWIAGQKHPAS</sequence>
<name>A0ABX0QN63_9GAMM</name>
<evidence type="ECO:0000313" key="2">
    <source>
        <dbReference type="Proteomes" id="UP000780690"/>
    </source>
</evidence>
<dbReference type="InterPro" id="IPR038146">
    <property type="entry name" value="933W_put_Xis_sf"/>
</dbReference>
<evidence type="ECO:0000313" key="1">
    <source>
        <dbReference type="EMBL" id="NIE98517.1"/>
    </source>
</evidence>
<dbReference type="InterPro" id="IPR009634">
    <property type="entry name" value="Put_exci"/>
</dbReference>
<dbReference type="RefSeq" id="WP_167133980.1">
    <property type="nucleotide sequence ID" value="NZ_VWXD01000001.1"/>
</dbReference>
<keyword evidence="2" id="KW-1185">Reference proteome</keyword>
<dbReference type="Gene3D" id="1.10.1660.60">
    <property type="entry name" value="Putative excisionased domain DUF1233"/>
    <property type="match status" value="1"/>
</dbReference>
<organism evidence="1 2">
    <name type="scientific">Candidatus Pantoea formicae</name>
    <dbReference type="NCBI Taxonomy" id="2608355"/>
    <lineage>
        <taxon>Bacteria</taxon>
        <taxon>Pseudomonadati</taxon>
        <taxon>Pseudomonadota</taxon>
        <taxon>Gammaproteobacteria</taxon>
        <taxon>Enterobacterales</taxon>
        <taxon>Erwiniaceae</taxon>
        <taxon>Pantoea</taxon>
    </lineage>
</organism>
<accession>A0ABX0QN63</accession>
<comment type="caution">
    <text evidence="1">The sequence shown here is derived from an EMBL/GenBank/DDBJ whole genome shotgun (WGS) entry which is preliminary data.</text>
</comment>
<proteinExistence type="predicted"/>
<dbReference type="Pfam" id="PF06806">
    <property type="entry name" value="DUF1233"/>
    <property type="match status" value="1"/>
</dbReference>
<gene>
    <name evidence="1" type="ORF">F3J38_00315</name>
</gene>
<dbReference type="EMBL" id="VWXD01000001">
    <property type="protein sequence ID" value="NIE98517.1"/>
    <property type="molecule type" value="Genomic_DNA"/>
</dbReference>
<reference evidence="1 2" key="1">
    <citation type="journal article" date="2019" name="bioRxiv">
        <title>Bacteria contribute to plant secondary compound degradation in a generalist herbivore system.</title>
        <authorList>
            <person name="Francoeur C.B."/>
            <person name="Khadempour L."/>
            <person name="Moreira-Soto R.D."/>
            <person name="Gotting K."/>
            <person name="Book A.J."/>
            <person name="Pinto-Tomas A.A."/>
            <person name="Keefover-Ring K."/>
            <person name="Currie C.R."/>
        </authorList>
    </citation>
    <scope>NUCLEOTIDE SEQUENCE [LARGE SCALE GENOMIC DNA]</scope>
    <source>
        <strain evidence="1 2">Acro-805</strain>
    </source>
</reference>